<dbReference type="Pfam" id="PF03797">
    <property type="entry name" value="Autotransporter"/>
    <property type="match status" value="1"/>
</dbReference>
<evidence type="ECO:0000256" key="1">
    <source>
        <dbReference type="SAM" id="MobiDB-lite"/>
    </source>
</evidence>
<dbReference type="SUPFAM" id="SSF103515">
    <property type="entry name" value="Autotransporter"/>
    <property type="match status" value="1"/>
</dbReference>
<feature type="domain" description="Autotransporter" evidence="2">
    <location>
        <begin position="157"/>
        <end position="454"/>
    </location>
</feature>
<evidence type="ECO:0000313" key="3">
    <source>
        <dbReference type="EMBL" id="MCP1673431.1"/>
    </source>
</evidence>
<feature type="region of interest" description="Disordered" evidence="1">
    <location>
        <begin position="95"/>
        <end position="134"/>
    </location>
</feature>
<gene>
    <name evidence="3" type="ORF">J2T57_000523</name>
</gene>
<protein>
    <submittedName>
        <fullName evidence="3">Uncharacterized protein YhjY with autotransporter beta-barrel domain</fullName>
    </submittedName>
</protein>
<reference evidence="3" key="1">
    <citation type="submission" date="2022-03" db="EMBL/GenBank/DDBJ databases">
        <title>Genomic Encyclopedia of Type Strains, Phase III (KMG-III): the genomes of soil and plant-associated and newly described type strains.</title>
        <authorList>
            <person name="Whitman W."/>
        </authorList>
    </citation>
    <scope>NUCLEOTIDE SEQUENCE</scope>
    <source>
        <strain evidence="3">ANL 6-2</strain>
    </source>
</reference>
<dbReference type="EMBL" id="JALJXV010000001">
    <property type="protein sequence ID" value="MCP1673431.1"/>
    <property type="molecule type" value="Genomic_DNA"/>
</dbReference>
<organism evidence="3 4">
    <name type="scientific">Natronocella acetinitrilica</name>
    <dbReference type="NCBI Taxonomy" id="414046"/>
    <lineage>
        <taxon>Bacteria</taxon>
        <taxon>Pseudomonadati</taxon>
        <taxon>Pseudomonadota</taxon>
        <taxon>Gammaproteobacteria</taxon>
        <taxon>Chromatiales</taxon>
        <taxon>Ectothiorhodospiraceae</taxon>
        <taxon>Natronocella</taxon>
    </lineage>
</organism>
<accession>A0AAE3KAI0</accession>
<keyword evidence="4" id="KW-1185">Reference proteome</keyword>
<dbReference type="RefSeq" id="WP_253473772.1">
    <property type="nucleotide sequence ID" value="NZ_JALJXV010000001.1"/>
</dbReference>
<name>A0AAE3KAI0_9GAMM</name>
<feature type="compositionally biased region" description="Polar residues" evidence="1">
    <location>
        <begin position="99"/>
        <end position="110"/>
    </location>
</feature>
<sequence>MGKLHGARIRTAWLAVAGLTVWVGTLSPLEARRLAAEIDFYLGDDCAAMGFERDANNQVPPEQAGPNLAAYCSLPPPPPPPDPGAPPGIIVPPDPTPTFSAPGTGATSNRIGRRAGSELRRRAPPPEDEEEQDNGMALHWRQLDRALGGGSSEFYLEGQTPWSAYLTLEREREEQQQTRLEDGHDSRGQAVLIGADRWLSANVLLGIAADIRRVEGSPRNGGDFTIDSQGLTLYGSFLPDQRGTFIDLSLGVSRQDMEQRRRTLREIIEGDPDSDPQIDIPPTVVRGTTDGSSVHAALGVGTDFTSGRYVVGPRASLQLRRTRMDAYRERGETPLTLTYDDRTQQSVQSMIGLYASAAFSLPKAVLVPQLEVNWIHEFRDDQQTLTARFAEDRRDDPVILRYNDQPPDRDYYLAQVAVTAVLPYGISAFAALRTTFRHDYLRQRSAAIGLRAEF</sequence>
<dbReference type="Proteomes" id="UP001205843">
    <property type="component" value="Unassembled WGS sequence"/>
</dbReference>
<proteinExistence type="predicted"/>
<dbReference type="GO" id="GO:0019867">
    <property type="term" value="C:outer membrane"/>
    <property type="evidence" value="ECO:0007669"/>
    <property type="project" value="InterPro"/>
</dbReference>
<evidence type="ECO:0000313" key="4">
    <source>
        <dbReference type="Proteomes" id="UP001205843"/>
    </source>
</evidence>
<dbReference type="InterPro" id="IPR006315">
    <property type="entry name" value="OM_autotransptr_brl_dom"/>
</dbReference>
<dbReference type="PROSITE" id="PS51208">
    <property type="entry name" value="AUTOTRANSPORTER"/>
    <property type="match status" value="1"/>
</dbReference>
<dbReference type="AlphaFoldDB" id="A0AAE3KAI0"/>
<dbReference type="SMART" id="SM00869">
    <property type="entry name" value="Autotransporter"/>
    <property type="match status" value="1"/>
</dbReference>
<dbReference type="InterPro" id="IPR005546">
    <property type="entry name" value="Autotransporte_beta"/>
</dbReference>
<evidence type="ECO:0000259" key="2">
    <source>
        <dbReference type="PROSITE" id="PS51208"/>
    </source>
</evidence>
<comment type="caution">
    <text evidence="3">The sequence shown here is derived from an EMBL/GenBank/DDBJ whole genome shotgun (WGS) entry which is preliminary data.</text>
</comment>
<dbReference type="Gene3D" id="2.40.128.130">
    <property type="entry name" value="Autotransporter beta-domain"/>
    <property type="match status" value="1"/>
</dbReference>
<feature type="compositionally biased region" description="Basic and acidic residues" evidence="1">
    <location>
        <begin position="115"/>
        <end position="125"/>
    </location>
</feature>
<dbReference type="InterPro" id="IPR036709">
    <property type="entry name" value="Autotransporte_beta_dom_sf"/>
</dbReference>
<dbReference type="NCBIfam" id="TIGR01414">
    <property type="entry name" value="autotrans_barl"/>
    <property type="match status" value="2"/>
</dbReference>